<comment type="caution">
    <text evidence="1">The sequence shown here is derived from an EMBL/GenBank/DDBJ whole genome shotgun (WGS) entry which is preliminary data.</text>
</comment>
<sequence length="81" mass="9199">MTKIPAFDRVSNLILLIDECLLREVAGQLYVNLSPDGMQWTHVDNAGPDRLMALASQCVARRVEREKRGDLMPGRIRAYRS</sequence>
<dbReference type="EMBL" id="ABLTIR010000023">
    <property type="protein sequence ID" value="EKZ1926551.1"/>
    <property type="molecule type" value="Genomic_DNA"/>
</dbReference>
<gene>
    <name evidence="1" type="ORF">REH87_001548</name>
</gene>
<name>A0AAI9CJD7_STEMA</name>
<dbReference type="AlphaFoldDB" id="A0AAI9CJD7"/>
<evidence type="ECO:0000313" key="2">
    <source>
        <dbReference type="Proteomes" id="UP001225498"/>
    </source>
</evidence>
<protein>
    <submittedName>
        <fullName evidence="1">Uncharacterized protein</fullName>
    </submittedName>
</protein>
<proteinExistence type="predicted"/>
<organism evidence="1 2">
    <name type="scientific">Stenotrophomonas maltophilia</name>
    <name type="common">Pseudomonas maltophilia</name>
    <name type="synonym">Xanthomonas maltophilia</name>
    <dbReference type="NCBI Taxonomy" id="40324"/>
    <lineage>
        <taxon>Bacteria</taxon>
        <taxon>Pseudomonadati</taxon>
        <taxon>Pseudomonadota</taxon>
        <taxon>Gammaproteobacteria</taxon>
        <taxon>Lysobacterales</taxon>
        <taxon>Lysobacteraceae</taxon>
        <taxon>Stenotrophomonas</taxon>
        <taxon>Stenotrophomonas maltophilia group</taxon>
    </lineage>
</organism>
<evidence type="ECO:0000313" key="1">
    <source>
        <dbReference type="EMBL" id="EKZ1926551.1"/>
    </source>
</evidence>
<accession>A0AAI9CJD7</accession>
<reference evidence="1" key="1">
    <citation type="submission" date="2023-08" db="EMBL/GenBank/DDBJ databases">
        <authorList>
            <consortium name="Clinical and Environmental Microbiology Branch: Whole genome sequencing antimicrobial resistance pathogens in the healthcare setting"/>
        </authorList>
    </citation>
    <scope>NUCLEOTIDE SEQUENCE</scope>
    <source>
        <strain evidence="1">2023CJ-00293</strain>
    </source>
</reference>
<dbReference type="RefSeq" id="WP_049396850.1">
    <property type="nucleotide sequence ID" value="NZ_JAOCKI010000015.1"/>
</dbReference>
<dbReference type="Proteomes" id="UP001225498">
    <property type="component" value="Unassembled WGS sequence"/>
</dbReference>